<dbReference type="HOGENOM" id="CLU_2850238_0_0_1"/>
<dbReference type="VEuPathDB" id="FungiDB:NFIA_077010"/>
<keyword evidence="2" id="KW-1185">Reference proteome</keyword>
<dbReference type="Proteomes" id="UP000006702">
    <property type="component" value="Unassembled WGS sequence"/>
</dbReference>
<name>A1DEG1_NEOFI</name>
<reference evidence="2" key="1">
    <citation type="journal article" date="2008" name="PLoS Genet.">
        <title>Genomic islands in the pathogenic filamentous fungus Aspergillus fumigatus.</title>
        <authorList>
            <person name="Fedorova N.D."/>
            <person name="Khaldi N."/>
            <person name="Joardar V.S."/>
            <person name="Maiti R."/>
            <person name="Amedeo P."/>
            <person name="Anderson M.J."/>
            <person name="Crabtree J."/>
            <person name="Silva J.C."/>
            <person name="Badger J.H."/>
            <person name="Albarraq A."/>
            <person name="Angiuoli S."/>
            <person name="Bussey H."/>
            <person name="Bowyer P."/>
            <person name="Cotty P.J."/>
            <person name="Dyer P.S."/>
            <person name="Egan A."/>
            <person name="Galens K."/>
            <person name="Fraser-Liggett C.M."/>
            <person name="Haas B.J."/>
            <person name="Inman J.M."/>
            <person name="Kent R."/>
            <person name="Lemieux S."/>
            <person name="Malavazi I."/>
            <person name="Orvis J."/>
            <person name="Roemer T."/>
            <person name="Ronning C.M."/>
            <person name="Sundaram J.P."/>
            <person name="Sutton G."/>
            <person name="Turner G."/>
            <person name="Venter J.C."/>
            <person name="White O.R."/>
            <person name="Whitty B.R."/>
            <person name="Youngman P."/>
            <person name="Wolfe K.H."/>
            <person name="Goldman G.H."/>
            <person name="Wortman J.R."/>
            <person name="Jiang B."/>
            <person name="Denning D.W."/>
            <person name="Nierman W.C."/>
        </authorList>
    </citation>
    <scope>NUCLEOTIDE SEQUENCE [LARGE SCALE GENOMIC DNA]</scope>
    <source>
        <strain evidence="2">ATCC 1020 / DSM 3700 / CBS 544.65 / FGSC A1164 / JCM 1740 / NRRL 181 / WB 181</strain>
    </source>
</reference>
<protein>
    <submittedName>
        <fullName evidence="1">Uncharacterized protein</fullName>
    </submittedName>
</protein>
<dbReference type="EMBL" id="DS027696">
    <property type="protein sequence ID" value="EAW17768.1"/>
    <property type="molecule type" value="Genomic_DNA"/>
</dbReference>
<organism evidence="1 2">
    <name type="scientific">Neosartorya fischeri (strain ATCC 1020 / DSM 3700 / CBS 544.65 / FGSC A1164 / JCM 1740 / NRRL 181 / WB 181)</name>
    <name type="common">Aspergillus fischerianus</name>
    <dbReference type="NCBI Taxonomy" id="331117"/>
    <lineage>
        <taxon>Eukaryota</taxon>
        <taxon>Fungi</taxon>
        <taxon>Dikarya</taxon>
        <taxon>Ascomycota</taxon>
        <taxon>Pezizomycotina</taxon>
        <taxon>Eurotiomycetes</taxon>
        <taxon>Eurotiomycetidae</taxon>
        <taxon>Eurotiales</taxon>
        <taxon>Aspergillaceae</taxon>
        <taxon>Aspergillus</taxon>
        <taxon>Aspergillus subgen. Fumigati</taxon>
    </lineage>
</organism>
<dbReference type="AlphaFoldDB" id="A1DEG1"/>
<evidence type="ECO:0000313" key="2">
    <source>
        <dbReference type="Proteomes" id="UP000006702"/>
    </source>
</evidence>
<evidence type="ECO:0000313" key="1">
    <source>
        <dbReference type="EMBL" id="EAW17768.1"/>
    </source>
</evidence>
<accession>A1DEG1</accession>
<gene>
    <name evidence="1" type="ORF">NFIA_077010</name>
</gene>
<dbReference type="RefSeq" id="XP_001259665.1">
    <property type="nucleotide sequence ID" value="XM_001259664.1"/>
</dbReference>
<dbReference type="KEGG" id="nfi:NFIA_077010"/>
<sequence>MSVHNTRLGGLEEALNETGRPISFADWSLDGGFALRLYGIGKAVTVGHFTLVSSAKKASRTPFVA</sequence>
<dbReference type="GeneID" id="4585764"/>
<proteinExistence type="predicted"/>